<dbReference type="InterPro" id="IPR015943">
    <property type="entry name" value="WD40/YVTN_repeat-like_dom_sf"/>
</dbReference>
<dbReference type="GO" id="GO:0005634">
    <property type="term" value="C:nucleus"/>
    <property type="evidence" value="ECO:0007669"/>
    <property type="project" value="UniProtKB-SubCell"/>
</dbReference>
<dbReference type="OrthoDB" id="339900at2759"/>
<keyword evidence="2 6" id="KW-0853">WD repeat</keyword>
<gene>
    <name evidence="7" type="ORF">CANCADRAFT_96682</name>
</gene>
<dbReference type="GO" id="GO:0005829">
    <property type="term" value="C:cytosol"/>
    <property type="evidence" value="ECO:0007669"/>
    <property type="project" value="TreeGrafter"/>
</dbReference>
<evidence type="ECO:0000313" key="7">
    <source>
        <dbReference type="EMBL" id="ODV89865.1"/>
    </source>
</evidence>
<evidence type="ECO:0000256" key="4">
    <source>
        <dbReference type="ARBA" id="ARBA00022737"/>
    </source>
</evidence>
<dbReference type="PANTHER" id="PTHR16288:SF0">
    <property type="entry name" value="TRNA (GUANINE-N(7)-)-METHYLTRANSFERASE NON-CATALYTIC SUBUNIT WDR4"/>
    <property type="match status" value="1"/>
</dbReference>
<dbReference type="InterPro" id="IPR001680">
    <property type="entry name" value="WD40_rpt"/>
</dbReference>
<comment type="pathway">
    <text evidence="6">tRNA modification; N(7)-methylguanine-tRNA biosynthesis.</text>
</comment>
<dbReference type="GO" id="GO:0106004">
    <property type="term" value="P:tRNA (guanine-N7)-methylation"/>
    <property type="evidence" value="ECO:0007669"/>
    <property type="project" value="UniProtKB-UniRule"/>
</dbReference>
<evidence type="ECO:0000313" key="8">
    <source>
        <dbReference type="Proteomes" id="UP000095023"/>
    </source>
</evidence>
<dbReference type="HAMAP" id="MF_03056">
    <property type="entry name" value="TRM82"/>
    <property type="match status" value="1"/>
</dbReference>
<dbReference type="UniPathway" id="UPA00989"/>
<dbReference type="GO" id="GO:0043527">
    <property type="term" value="C:tRNA methyltransferase complex"/>
    <property type="evidence" value="ECO:0007669"/>
    <property type="project" value="TreeGrafter"/>
</dbReference>
<dbReference type="InterPro" id="IPR036322">
    <property type="entry name" value="WD40_repeat_dom_sf"/>
</dbReference>
<reference evidence="8" key="1">
    <citation type="submission" date="2016-02" db="EMBL/GenBank/DDBJ databases">
        <title>Comparative genomics of biotechnologically important yeasts.</title>
        <authorList>
            <consortium name="DOE Joint Genome Institute"/>
            <person name="Riley R."/>
            <person name="Haridas S."/>
            <person name="Wolfe K.H."/>
            <person name="Lopes M.R."/>
            <person name="Hittinger C.T."/>
            <person name="Goker M."/>
            <person name="Salamov A."/>
            <person name="Wisecaver J."/>
            <person name="Long T.M."/>
            <person name="Aerts A.L."/>
            <person name="Barry K."/>
            <person name="Choi C."/>
            <person name="Clum A."/>
            <person name="Coughlan A.Y."/>
            <person name="Deshpande S."/>
            <person name="Douglass A.P."/>
            <person name="Hanson S.J."/>
            <person name="Klenk H.-P."/>
            <person name="Labutti K."/>
            <person name="Lapidus A."/>
            <person name="Lindquist E."/>
            <person name="Lipzen A."/>
            <person name="Meier-Kolthoff J.P."/>
            <person name="Ohm R.A."/>
            <person name="Otillar R.P."/>
            <person name="Pangilinan J."/>
            <person name="Peng Y."/>
            <person name="Rokas A."/>
            <person name="Rosa C.A."/>
            <person name="Scheuner C."/>
            <person name="Sibirny A.A."/>
            <person name="Slot J.C."/>
            <person name="Stielow J.B."/>
            <person name="Sun H."/>
            <person name="Kurtzman C.P."/>
            <person name="Blackwell M."/>
            <person name="Jeffries T.W."/>
            <person name="Grigoriev I.V."/>
        </authorList>
    </citation>
    <scope>NUCLEOTIDE SEQUENCE [LARGE SCALE GENOMIC DNA]</scope>
    <source>
        <strain evidence="8">NRRL Y-17796</strain>
    </source>
</reference>
<evidence type="ECO:0000256" key="3">
    <source>
        <dbReference type="ARBA" id="ARBA00022694"/>
    </source>
</evidence>
<dbReference type="Proteomes" id="UP000095023">
    <property type="component" value="Unassembled WGS sequence"/>
</dbReference>
<accession>A0A1E4TDM1</accession>
<dbReference type="SMART" id="SM00320">
    <property type="entry name" value="WD40"/>
    <property type="match status" value="3"/>
</dbReference>
<keyword evidence="3 6" id="KW-0819">tRNA processing</keyword>
<comment type="subcellular location">
    <subcellularLocation>
        <location evidence="1 6">Nucleus</location>
    </subcellularLocation>
</comment>
<proteinExistence type="inferred from homology"/>
<dbReference type="SUPFAM" id="SSF50978">
    <property type="entry name" value="WD40 repeat-like"/>
    <property type="match status" value="1"/>
</dbReference>
<evidence type="ECO:0000256" key="6">
    <source>
        <dbReference type="HAMAP-Rule" id="MF_03056"/>
    </source>
</evidence>
<comment type="function">
    <text evidence="6">Required for the formation of N(7)-methylguanine at position 46 (m7G46) in tRNA. In the complex, it is required to stabilize and induce conformational changes of the catalytic subunit.</text>
</comment>
<evidence type="ECO:0000256" key="1">
    <source>
        <dbReference type="ARBA" id="ARBA00004123"/>
    </source>
</evidence>
<sequence length="315" mass="34600">MAVHRIASDSNRLVVSAAEKLCLVDLQTDERIEVKAESSITHIAVHNSKIVCTTDDSKELLVYDEKLNLLMTRKFAKRPSALCVVLGEDKVVVGDKSGDVFDISLDPNDSRNSLLLTSDSEKDEPAQQPILGHVSMVLSLLVIEHGNIKYILSGDRDEHIRVSRYPDAYNIESYCLGSRDFVSALALTSDGNIVSGGGESLLRVWNIQGSEQYTIDLDQYKDVFKIVSTPLGLLVGIEALSGLYLVEKTSLQKIAFGEVVTDFAFVDGKVYTATTKGVKVVDLRKTSYEPVDMLLPISAECLGPQLSNIHKTAMY</sequence>
<dbReference type="InterPro" id="IPR028884">
    <property type="entry name" value="Trm82"/>
</dbReference>
<evidence type="ECO:0000256" key="5">
    <source>
        <dbReference type="ARBA" id="ARBA00023242"/>
    </source>
</evidence>
<evidence type="ECO:0000256" key="2">
    <source>
        <dbReference type="ARBA" id="ARBA00022574"/>
    </source>
</evidence>
<dbReference type="AlphaFoldDB" id="A0A1E4TDM1"/>
<keyword evidence="4 6" id="KW-0677">Repeat</keyword>
<organism evidence="7 8">
    <name type="scientific">Tortispora caseinolytica NRRL Y-17796</name>
    <dbReference type="NCBI Taxonomy" id="767744"/>
    <lineage>
        <taxon>Eukaryota</taxon>
        <taxon>Fungi</taxon>
        <taxon>Dikarya</taxon>
        <taxon>Ascomycota</taxon>
        <taxon>Saccharomycotina</taxon>
        <taxon>Trigonopsidomycetes</taxon>
        <taxon>Trigonopsidales</taxon>
        <taxon>Trigonopsidaceae</taxon>
        <taxon>Tortispora</taxon>
    </lineage>
</organism>
<dbReference type="Gene3D" id="2.130.10.10">
    <property type="entry name" value="YVTN repeat-like/Quinoprotein amine dehydrogenase"/>
    <property type="match status" value="1"/>
</dbReference>
<keyword evidence="8" id="KW-1185">Reference proteome</keyword>
<keyword evidence="5 6" id="KW-0539">Nucleus</keyword>
<name>A0A1E4TDM1_9ASCO</name>
<comment type="similarity">
    <text evidence="6">Belongs to the WD repeat TRM82 family.</text>
</comment>
<dbReference type="PANTHER" id="PTHR16288">
    <property type="entry name" value="WD40 REPEAT PROTEIN 4"/>
    <property type="match status" value="1"/>
</dbReference>
<dbReference type="EMBL" id="KV453842">
    <property type="protein sequence ID" value="ODV89865.1"/>
    <property type="molecule type" value="Genomic_DNA"/>
</dbReference>
<protein>
    <submittedName>
        <fullName evidence="7">Uncharacterized protein</fullName>
    </submittedName>
</protein>